<reference evidence="2 3" key="1">
    <citation type="journal article" date="2015" name="Genome Biol.">
        <title>Comparative genomics of Steinernema reveals deeply conserved gene regulatory networks.</title>
        <authorList>
            <person name="Dillman A.R."/>
            <person name="Macchietto M."/>
            <person name="Porter C.F."/>
            <person name="Rogers A."/>
            <person name="Williams B."/>
            <person name="Antoshechkin I."/>
            <person name="Lee M.M."/>
            <person name="Goodwin Z."/>
            <person name="Lu X."/>
            <person name="Lewis E.E."/>
            <person name="Goodrich-Blair H."/>
            <person name="Stock S.P."/>
            <person name="Adams B.J."/>
            <person name="Sternberg P.W."/>
            <person name="Mortazavi A."/>
        </authorList>
    </citation>
    <scope>NUCLEOTIDE SEQUENCE [LARGE SCALE GENOMIC DNA]</scope>
    <source>
        <strain evidence="2 3">ALL</strain>
    </source>
</reference>
<sequence length="134" mass="14563">MPEFSAIVVLVIVASVLVTVVVVVAVGFCIYLLMFKAPPKPVVKPTAKPPPLPILHLESEGNSMPLRNLSNEDDLSRSVMVGTVSSSSEQELYDDPFAPAETFSSSVFTDSSLYFSCSSQSLLDSYYSVYEKSE</sequence>
<evidence type="ECO:0000256" key="1">
    <source>
        <dbReference type="SAM" id="Phobius"/>
    </source>
</evidence>
<accession>A0A4U5PC95</accession>
<name>A0A4U5PC95_STECR</name>
<protein>
    <submittedName>
        <fullName evidence="2">Uncharacterized protein</fullName>
    </submittedName>
</protein>
<reference evidence="2 3" key="2">
    <citation type="journal article" date="2019" name="G3 (Bethesda)">
        <title>Hybrid Assembly of the Genome of the Entomopathogenic Nematode Steinernema carpocapsae Identifies the X-Chromosome.</title>
        <authorList>
            <person name="Serra L."/>
            <person name="Macchietto M."/>
            <person name="Macias-Munoz A."/>
            <person name="McGill C.J."/>
            <person name="Rodriguez I.M."/>
            <person name="Rodriguez B."/>
            <person name="Murad R."/>
            <person name="Mortazavi A."/>
        </authorList>
    </citation>
    <scope>NUCLEOTIDE SEQUENCE [LARGE SCALE GENOMIC DNA]</scope>
    <source>
        <strain evidence="2 3">ALL</strain>
    </source>
</reference>
<keyword evidence="1" id="KW-0812">Transmembrane</keyword>
<keyword evidence="1" id="KW-1133">Transmembrane helix</keyword>
<dbReference type="EMBL" id="AZBU02000002">
    <property type="protein sequence ID" value="TKR94019.1"/>
    <property type="molecule type" value="Genomic_DNA"/>
</dbReference>
<proteinExistence type="predicted"/>
<dbReference type="OrthoDB" id="10602908at2759"/>
<dbReference type="Proteomes" id="UP000298663">
    <property type="component" value="Unassembled WGS sequence"/>
</dbReference>
<evidence type="ECO:0000313" key="2">
    <source>
        <dbReference type="EMBL" id="TKR94019.1"/>
    </source>
</evidence>
<comment type="caution">
    <text evidence="2">The sequence shown here is derived from an EMBL/GenBank/DDBJ whole genome shotgun (WGS) entry which is preliminary data.</text>
</comment>
<gene>
    <name evidence="2" type="ORF">L596_008369</name>
</gene>
<organism evidence="2 3">
    <name type="scientific">Steinernema carpocapsae</name>
    <name type="common">Entomopathogenic nematode</name>
    <dbReference type="NCBI Taxonomy" id="34508"/>
    <lineage>
        <taxon>Eukaryota</taxon>
        <taxon>Metazoa</taxon>
        <taxon>Ecdysozoa</taxon>
        <taxon>Nematoda</taxon>
        <taxon>Chromadorea</taxon>
        <taxon>Rhabditida</taxon>
        <taxon>Tylenchina</taxon>
        <taxon>Panagrolaimomorpha</taxon>
        <taxon>Strongyloidoidea</taxon>
        <taxon>Steinernematidae</taxon>
        <taxon>Steinernema</taxon>
    </lineage>
</organism>
<keyword evidence="3" id="KW-1185">Reference proteome</keyword>
<evidence type="ECO:0000313" key="3">
    <source>
        <dbReference type="Proteomes" id="UP000298663"/>
    </source>
</evidence>
<feature type="transmembrane region" description="Helical" evidence="1">
    <location>
        <begin position="6"/>
        <end position="34"/>
    </location>
</feature>
<keyword evidence="1" id="KW-0472">Membrane</keyword>
<dbReference type="AlphaFoldDB" id="A0A4U5PC95"/>